<evidence type="ECO:0000313" key="3">
    <source>
        <dbReference type="Proteomes" id="UP000280197"/>
    </source>
</evidence>
<keyword evidence="3" id="KW-1185">Reference proteome</keyword>
<name>A0A3Q9C2X1_9ACTN</name>
<dbReference type="KEGG" id="saqu:EJC51_47465"/>
<gene>
    <name evidence="1" type="ORF">EJC51_00080</name>
    <name evidence="2" type="ORF">EJC51_47465</name>
</gene>
<protein>
    <submittedName>
        <fullName evidence="2">Uncharacterized protein</fullName>
    </submittedName>
</protein>
<dbReference type="EMBL" id="CP034463">
    <property type="protein sequence ID" value="AZP22991.1"/>
    <property type="molecule type" value="Genomic_DNA"/>
</dbReference>
<sequence>MEGSLVLLVAPGPAHGLAAAPRPSADLIPGTEQSLAVLGFTWNTAHCERCVRMDPRCTFPLSPRREHEWP</sequence>
<accession>A0A3Q9C2X1</accession>
<proteinExistence type="predicted"/>
<dbReference type="RefSeq" id="WP_126269101.1">
    <property type="nucleotide sequence ID" value="NZ_CP034463.1"/>
</dbReference>
<dbReference type="AlphaFoldDB" id="A0A3Q9C2X1"/>
<evidence type="ECO:0000313" key="1">
    <source>
        <dbReference type="EMBL" id="AZP14713.1"/>
    </source>
</evidence>
<evidence type="ECO:0000313" key="2">
    <source>
        <dbReference type="EMBL" id="AZP22991.1"/>
    </source>
</evidence>
<reference evidence="2 3" key="1">
    <citation type="submission" date="2018-12" db="EMBL/GenBank/DDBJ databases">
        <authorList>
            <person name="Li K."/>
        </authorList>
    </citation>
    <scope>NUCLEOTIDE SEQUENCE [LARGE SCALE GENOMIC DNA]</scope>
    <source>
        <strain evidence="3">CR22</strain>
        <strain evidence="2">GGCR-6</strain>
    </source>
</reference>
<organism evidence="2 3">
    <name type="scientific">Streptomyces aquilus</name>
    <dbReference type="NCBI Taxonomy" id="2548456"/>
    <lineage>
        <taxon>Bacteria</taxon>
        <taxon>Bacillati</taxon>
        <taxon>Actinomycetota</taxon>
        <taxon>Actinomycetes</taxon>
        <taxon>Kitasatosporales</taxon>
        <taxon>Streptomycetaceae</taxon>
        <taxon>Streptomyces</taxon>
    </lineage>
</organism>
<dbReference type="Proteomes" id="UP000280197">
    <property type="component" value="Chromosome"/>
</dbReference>
<dbReference type="KEGG" id="saqu:EJC51_00080"/>
<dbReference type="EMBL" id="CP034463">
    <property type="protein sequence ID" value="AZP14713.1"/>
    <property type="molecule type" value="Genomic_DNA"/>
</dbReference>